<sequence length="486" mass="53301">MDTTDPSPRSREVDLTRAPLGVKAASALVAAIAASDDRVERYYLEVKSDLNLSQKNDVAKIAKFILGSANRLPSVASAAFEGYGVMVIGVAPGEVRGVPPVEVLELDKVIGQYLGVTGPRWDVVRVPITGSTNEVLVVVVDPPEDGQDPFLCRKEGENLYNGRVYVRADGETREAKAEELDLLLKRGKYQAAPDVSFEVDVAGMAYPVSLDDARTADAYIAQTKQRLLAALPQQEPEPEEGRSDVFDAARASIVGPNMAAMMQEIMKGSGLGGGVFGFDPESRTEEQYRASIARWEERVREEWREAPDKLAGYALDGVSIRVSNATKVFFHDVEVKIHLEGAVRGIVWRDGSNSYRELDLDLPSPPRSWGPTPRVPFNPGLINPPHYIPTPNFPSTYRSPLDWNNGGSVDLTLDVGDLRPRQTFSSDDDELILVLPLTADAEVHGTWEITARDHNEIYTGELTVLVGPPLELTDAVREFLKLDRPA</sequence>
<evidence type="ECO:0000313" key="1">
    <source>
        <dbReference type="EMBL" id="MFC4828263.1"/>
    </source>
</evidence>
<dbReference type="RefSeq" id="WP_204391257.1">
    <property type="nucleotide sequence ID" value="NZ_JAFBBW010000001.1"/>
</dbReference>
<name>A0ABV9R377_9MICO</name>
<dbReference type="Proteomes" id="UP001595960">
    <property type="component" value="Unassembled WGS sequence"/>
</dbReference>
<dbReference type="EMBL" id="JBHSJC010000001">
    <property type="protein sequence ID" value="MFC4828263.1"/>
    <property type="molecule type" value="Genomic_DNA"/>
</dbReference>
<comment type="caution">
    <text evidence="1">The sequence shown here is derived from an EMBL/GenBank/DDBJ whole genome shotgun (WGS) entry which is preliminary data.</text>
</comment>
<keyword evidence="2" id="KW-1185">Reference proteome</keyword>
<accession>A0ABV9R377</accession>
<proteinExistence type="predicted"/>
<organism evidence="1 2">
    <name type="scientific">Agromyces aurantiacus</name>
    <dbReference type="NCBI Taxonomy" id="165814"/>
    <lineage>
        <taxon>Bacteria</taxon>
        <taxon>Bacillati</taxon>
        <taxon>Actinomycetota</taxon>
        <taxon>Actinomycetes</taxon>
        <taxon>Micrococcales</taxon>
        <taxon>Microbacteriaceae</taxon>
        <taxon>Agromyces</taxon>
    </lineage>
</organism>
<evidence type="ECO:0008006" key="3">
    <source>
        <dbReference type="Google" id="ProtNLM"/>
    </source>
</evidence>
<evidence type="ECO:0000313" key="2">
    <source>
        <dbReference type="Proteomes" id="UP001595960"/>
    </source>
</evidence>
<reference evidence="2" key="1">
    <citation type="journal article" date="2019" name="Int. J. Syst. Evol. Microbiol.">
        <title>The Global Catalogue of Microorganisms (GCM) 10K type strain sequencing project: providing services to taxonomists for standard genome sequencing and annotation.</title>
        <authorList>
            <consortium name="The Broad Institute Genomics Platform"/>
            <consortium name="The Broad Institute Genome Sequencing Center for Infectious Disease"/>
            <person name="Wu L."/>
            <person name="Ma J."/>
        </authorList>
    </citation>
    <scope>NUCLEOTIDE SEQUENCE [LARGE SCALE GENOMIC DNA]</scope>
    <source>
        <strain evidence="2">CGMCC 1.12192</strain>
    </source>
</reference>
<protein>
    <recommendedName>
        <fullName evidence="3">ATP-binding protein</fullName>
    </recommendedName>
</protein>
<gene>
    <name evidence="1" type="ORF">ACFPER_05650</name>
</gene>